<dbReference type="SUPFAM" id="SSF53756">
    <property type="entry name" value="UDP-Glycosyltransferase/glycogen phosphorylase"/>
    <property type="match status" value="1"/>
</dbReference>
<protein>
    <submittedName>
        <fullName evidence="3">Methyltransferase domain-containing protein</fullName>
    </submittedName>
</protein>
<dbReference type="GO" id="GO:0032259">
    <property type="term" value="P:methylation"/>
    <property type="evidence" value="ECO:0007669"/>
    <property type="project" value="UniProtKB-KW"/>
</dbReference>
<comment type="caution">
    <text evidence="3">The sequence shown here is derived from an EMBL/GenBank/DDBJ whole genome shotgun (WGS) entry which is preliminary data.</text>
</comment>
<feature type="domain" description="Methyltransferase type 11" evidence="2">
    <location>
        <begin position="100"/>
        <end position="147"/>
    </location>
</feature>
<organism evidence="3 4">
    <name type="scientific">Shinella lacus</name>
    <dbReference type="NCBI Taxonomy" id="2654216"/>
    <lineage>
        <taxon>Bacteria</taxon>
        <taxon>Pseudomonadati</taxon>
        <taxon>Pseudomonadota</taxon>
        <taxon>Alphaproteobacteria</taxon>
        <taxon>Hyphomicrobiales</taxon>
        <taxon>Rhizobiaceae</taxon>
        <taxon>Shinella</taxon>
    </lineage>
</organism>
<dbReference type="InterPro" id="IPR029063">
    <property type="entry name" value="SAM-dependent_MTases_sf"/>
</dbReference>
<dbReference type="InterPro" id="IPR007235">
    <property type="entry name" value="Glyco_trans_28_C"/>
</dbReference>
<gene>
    <name evidence="3" type="ORF">GB927_008190</name>
</gene>
<reference evidence="3" key="1">
    <citation type="submission" date="2021-07" db="EMBL/GenBank/DDBJ databases">
        <title>Shinella sp. nov., a novel member of the genus Shinella from water.</title>
        <authorList>
            <person name="Deng Y."/>
        </authorList>
    </citation>
    <scope>NUCLEOTIDE SEQUENCE</scope>
    <source>
        <strain evidence="3">CPCC 100929</strain>
    </source>
</reference>
<evidence type="ECO:0000259" key="1">
    <source>
        <dbReference type="Pfam" id="PF04101"/>
    </source>
</evidence>
<evidence type="ECO:0000313" key="4">
    <source>
        <dbReference type="Proteomes" id="UP000996601"/>
    </source>
</evidence>
<dbReference type="RefSeq" id="WP_256116219.1">
    <property type="nucleotide sequence ID" value="NZ_WHSB02000003.1"/>
</dbReference>
<keyword evidence="4" id="KW-1185">Reference proteome</keyword>
<proteinExistence type="predicted"/>
<feature type="domain" description="Glycosyl transferase family 28 C-terminal" evidence="1">
    <location>
        <begin position="511"/>
        <end position="593"/>
    </location>
</feature>
<sequence>MTPPACNICGSSAFGDTYGKAGSAFIRKNVRCEGCGSLERHRLIFEVLRMRGLLSGNRRVLHLAPEECLATILRNRFGGNYLCGDLDPGQFSFPVTRIDLCSDLDRFAPASFDIVLHNHVLEHVACDYKAVAARLDGLLKPGGLHIFSVPFLEGGFREALDERTDDYRTDHFGQWDHMRIFSPEDFLQTLGSALPVPEEYDATRLVPAERLFAINVPEDAWRGFNNNSVFLLEKRQPEDAFAVSPATHLASARPPHRPDAVLFVSANGIGQGHLTRQLAVARRLKHRPAAFLTMSYSAGIVRDMGFPVHFVPHHALSGEEPGAWNARLATEIELLLDAYHVTTLIYDVNFVFDGIIEVLRNHAKLQAVWIRRAMWPSHHASYIGAGVHFPIIIEPDDYAAALDAGPTTTDRAKTTLVPPMLLIDPSERLERGAARQSLGLPQEGFVVLVDLSRSSNPDLTHLHGRLLDDLLARPDIHIVELKSPLTGNVAPRHPTRHRLVTLHPAYAHSRAFDAAIVRAGYNTFHEHIAGGIPTLFVPDESPDMDRQVDRARWAQERGAALMHRLGDGEAGLSAAIDRLLSADARAALTAACAAITGARWQNGADVLAGMLEGRFDGEDTE</sequence>
<name>A0ABT1R4B1_9HYPH</name>
<dbReference type="Gene3D" id="3.40.50.2000">
    <property type="entry name" value="Glycogen Phosphorylase B"/>
    <property type="match status" value="1"/>
</dbReference>
<accession>A0ABT1R4B1</accession>
<dbReference type="Gene3D" id="3.40.50.150">
    <property type="entry name" value="Vaccinia Virus protein VP39"/>
    <property type="match status" value="1"/>
</dbReference>
<dbReference type="Pfam" id="PF08241">
    <property type="entry name" value="Methyltransf_11"/>
    <property type="match status" value="1"/>
</dbReference>
<dbReference type="Pfam" id="PF04101">
    <property type="entry name" value="Glyco_tran_28_C"/>
    <property type="match status" value="1"/>
</dbReference>
<dbReference type="EMBL" id="WHSB02000003">
    <property type="protein sequence ID" value="MCQ4630008.1"/>
    <property type="molecule type" value="Genomic_DNA"/>
</dbReference>
<evidence type="ECO:0000259" key="2">
    <source>
        <dbReference type="Pfam" id="PF08241"/>
    </source>
</evidence>
<dbReference type="GO" id="GO:0008168">
    <property type="term" value="F:methyltransferase activity"/>
    <property type="evidence" value="ECO:0007669"/>
    <property type="project" value="UniProtKB-KW"/>
</dbReference>
<keyword evidence="3" id="KW-0808">Transferase</keyword>
<dbReference type="Proteomes" id="UP000996601">
    <property type="component" value="Unassembled WGS sequence"/>
</dbReference>
<dbReference type="InterPro" id="IPR013216">
    <property type="entry name" value="Methyltransf_11"/>
</dbReference>
<dbReference type="SUPFAM" id="SSF53335">
    <property type="entry name" value="S-adenosyl-L-methionine-dependent methyltransferases"/>
    <property type="match status" value="1"/>
</dbReference>
<evidence type="ECO:0000313" key="3">
    <source>
        <dbReference type="EMBL" id="MCQ4630008.1"/>
    </source>
</evidence>
<keyword evidence="3" id="KW-0489">Methyltransferase</keyword>